<reference evidence="2 3" key="1">
    <citation type="journal article" date="2015" name="BMC Microbiol.">
        <title>'Candidatus Phytoplasma phoenicium' associated with almond witches'-broom disease: from draft genome to genetic diversity among strain populations.</title>
        <authorList>
            <person name="Quaglino F."/>
            <person name="Kube M."/>
            <person name="Jawhari M."/>
            <person name="Abou-Jawdah Y."/>
            <person name="Siewert C."/>
            <person name="Choueiri E."/>
            <person name="Sobh H."/>
            <person name="Casati P."/>
            <person name="Tedeschi R."/>
            <person name="Molino Lova M."/>
            <person name="Alma A."/>
            <person name="Bianco P.A."/>
        </authorList>
    </citation>
    <scope>NUCLEOTIDE SEQUENCE [LARGE SCALE GENOMIC DNA]</scope>
    <source>
        <strain evidence="2 3">SA213</strain>
    </source>
</reference>
<accession>A0A0L0MJM4</accession>
<feature type="transmembrane region" description="Helical" evidence="1">
    <location>
        <begin position="12"/>
        <end position="35"/>
    </location>
</feature>
<dbReference type="PATRIC" id="fig|198422.3.peg.348"/>
<evidence type="ECO:0000313" key="3">
    <source>
        <dbReference type="Proteomes" id="UP000037086"/>
    </source>
</evidence>
<keyword evidence="3" id="KW-1185">Reference proteome</keyword>
<gene>
    <name evidence="2" type="ORF">AlmWB_03260</name>
</gene>
<dbReference type="AlphaFoldDB" id="A0A0L0MJM4"/>
<keyword evidence="1" id="KW-0472">Membrane</keyword>
<dbReference type="EMBL" id="JPSQ01000073">
    <property type="protein sequence ID" value="KND62486.1"/>
    <property type="molecule type" value="Genomic_DNA"/>
</dbReference>
<keyword evidence="1" id="KW-1133">Transmembrane helix</keyword>
<name>A0A0L0MJM4_9MOLU</name>
<keyword evidence="1" id="KW-0812">Transmembrane</keyword>
<comment type="caution">
    <text evidence="2">The sequence shown here is derived from an EMBL/GenBank/DDBJ whole genome shotgun (WGS) entry which is preliminary data.</text>
</comment>
<evidence type="ECO:0000256" key="1">
    <source>
        <dbReference type="SAM" id="Phobius"/>
    </source>
</evidence>
<organism evidence="2 3">
    <name type="scientific">Candidatus Phytoplasma phoenicium</name>
    <dbReference type="NCBI Taxonomy" id="198422"/>
    <lineage>
        <taxon>Bacteria</taxon>
        <taxon>Bacillati</taxon>
        <taxon>Mycoplasmatota</taxon>
        <taxon>Mollicutes</taxon>
        <taxon>Acholeplasmatales</taxon>
        <taxon>Acholeplasmataceae</taxon>
        <taxon>Candidatus Phytoplasma</taxon>
        <taxon>16SrIX (Pigeon pea witches'-broom group)</taxon>
    </lineage>
</organism>
<feature type="transmembrane region" description="Helical" evidence="1">
    <location>
        <begin position="62"/>
        <end position="82"/>
    </location>
</feature>
<proteinExistence type="predicted"/>
<dbReference type="Proteomes" id="UP000037086">
    <property type="component" value="Unassembled WGS sequence"/>
</dbReference>
<sequence length="84" mass="10669">MFIFLYVIFSKHIIYFIILFLFTYHFYFIKIFSWLKPLIVDRRDFQNPEDIERASLCYVYRYHIKITLLLAFELFYLIFWNLNF</sequence>
<protein>
    <submittedName>
        <fullName evidence="2">Putative integral membrane protein</fullName>
    </submittedName>
</protein>
<evidence type="ECO:0000313" key="2">
    <source>
        <dbReference type="EMBL" id="KND62486.1"/>
    </source>
</evidence>